<evidence type="ECO:0000259" key="3">
    <source>
        <dbReference type="Pfam" id="PF14382"/>
    </source>
</evidence>
<dbReference type="STRING" id="158441.A0A226EM90"/>
<dbReference type="Pfam" id="PF14382">
    <property type="entry name" value="ECR1_N"/>
    <property type="match status" value="1"/>
</dbReference>
<dbReference type="OMA" id="RCLITHV"/>
<dbReference type="SUPFAM" id="SSF50249">
    <property type="entry name" value="Nucleic acid-binding proteins"/>
    <property type="match status" value="1"/>
</dbReference>
<dbReference type="GO" id="GO:0006396">
    <property type="term" value="P:RNA processing"/>
    <property type="evidence" value="ECO:0007669"/>
    <property type="project" value="InterPro"/>
</dbReference>
<accession>A0A226EM90</accession>
<dbReference type="InterPro" id="IPR039771">
    <property type="entry name" value="Csl4"/>
</dbReference>
<reference evidence="4 5" key="1">
    <citation type="submission" date="2015-12" db="EMBL/GenBank/DDBJ databases">
        <title>The genome of Folsomia candida.</title>
        <authorList>
            <person name="Faddeeva A."/>
            <person name="Derks M.F."/>
            <person name="Anvar Y."/>
            <person name="Smit S."/>
            <person name="Van Straalen N."/>
            <person name="Roelofs D."/>
        </authorList>
    </citation>
    <scope>NUCLEOTIDE SEQUENCE [LARGE SCALE GENOMIC DNA]</scope>
    <source>
        <strain evidence="4 5">VU population</strain>
        <tissue evidence="4">Whole body</tissue>
    </source>
</reference>
<dbReference type="Proteomes" id="UP000198287">
    <property type="component" value="Unassembled WGS sequence"/>
</dbReference>
<keyword evidence="5" id="KW-1185">Reference proteome</keyword>
<evidence type="ECO:0000313" key="5">
    <source>
        <dbReference type="Proteomes" id="UP000198287"/>
    </source>
</evidence>
<comment type="caution">
    <text evidence="4">The sequence shown here is derived from an EMBL/GenBank/DDBJ whole genome shotgun (WGS) entry which is preliminary data.</text>
</comment>
<proteinExistence type="predicted"/>
<evidence type="ECO:0000313" key="4">
    <source>
        <dbReference type="EMBL" id="OXA58410.1"/>
    </source>
</evidence>
<dbReference type="OrthoDB" id="440760at2759"/>
<dbReference type="AlphaFoldDB" id="A0A226EM90"/>
<dbReference type="GO" id="GO:0005737">
    <property type="term" value="C:cytoplasm"/>
    <property type="evidence" value="ECO:0007669"/>
    <property type="project" value="TreeGrafter"/>
</dbReference>
<dbReference type="SUPFAM" id="SSF110324">
    <property type="entry name" value="Ribosomal L27 protein-like"/>
    <property type="match status" value="1"/>
</dbReference>
<comment type="subcellular location">
    <subcellularLocation>
        <location evidence="1">Nucleus</location>
        <location evidence="1">Nucleolus</location>
    </subcellularLocation>
</comment>
<name>A0A226EM90_FOLCA</name>
<dbReference type="GO" id="GO:0005730">
    <property type="term" value="C:nucleolus"/>
    <property type="evidence" value="ECO:0007669"/>
    <property type="project" value="UniProtKB-SubCell"/>
</dbReference>
<dbReference type="EMBL" id="LNIX01000003">
    <property type="protein sequence ID" value="OXA58410.1"/>
    <property type="molecule type" value="Genomic_DNA"/>
</dbReference>
<evidence type="ECO:0000256" key="1">
    <source>
        <dbReference type="ARBA" id="ARBA00004604"/>
    </source>
</evidence>
<dbReference type="InterPro" id="IPR012340">
    <property type="entry name" value="NA-bd_OB-fold"/>
</dbReference>
<dbReference type="GO" id="GO:0000176">
    <property type="term" value="C:nuclear exosome (RNase complex)"/>
    <property type="evidence" value="ECO:0007669"/>
    <property type="project" value="TreeGrafter"/>
</dbReference>
<dbReference type="Gene3D" id="2.40.50.100">
    <property type="match status" value="1"/>
</dbReference>
<organism evidence="4 5">
    <name type="scientific">Folsomia candida</name>
    <name type="common">Springtail</name>
    <dbReference type="NCBI Taxonomy" id="158441"/>
    <lineage>
        <taxon>Eukaryota</taxon>
        <taxon>Metazoa</taxon>
        <taxon>Ecdysozoa</taxon>
        <taxon>Arthropoda</taxon>
        <taxon>Hexapoda</taxon>
        <taxon>Collembola</taxon>
        <taxon>Entomobryomorpha</taxon>
        <taxon>Isotomoidea</taxon>
        <taxon>Isotomidae</taxon>
        <taxon>Proisotominae</taxon>
        <taxon>Folsomia</taxon>
    </lineage>
</organism>
<evidence type="ECO:0000256" key="2">
    <source>
        <dbReference type="ARBA" id="ARBA00022835"/>
    </source>
</evidence>
<dbReference type="PANTHER" id="PTHR12686:SF8">
    <property type="entry name" value="EXOSOME COMPLEX COMPONENT CSL4"/>
    <property type="match status" value="1"/>
</dbReference>
<dbReference type="InterPro" id="IPR025721">
    <property type="entry name" value="Exosome_cplx_N_dom"/>
</dbReference>
<sequence length="250" mass="28258">MEVDEDQQFEDSQNQRSKIKIKEGTPCLPGQRICKANEYFEAGEGAYEFGNSIFSSVLGYLHVKESPEEELTILSVERKDDKPSFTAPFVGAVVTCIVLSRTPKLARCLITHVGKVKLSDMVKGIIRREYISEKHRDLSEIETSFGIGDTVLARIVGIGDGDFIMSTGEDNLGVAQSVSKAGFFMVPIGWTKMECPRTREVQPKKVAKIVQDRNIEYWRKRNEELKLKDRGSDEISKKLKTEYNETGKRQ</sequence>
<feature type="domain" description="Exosome complex component N-terminal" evidence="3">
    <location>
        <begin position="27"/>
        <end position="63"/>
    </location>
</feature>
<gene>
    <name evidence="4" type="ORF">Fcan01_07775</name>
</gene>
<dbReference type="Gene3D" id="2.40.50.140">
    <property type="entry name" value="Nucleic acid-binding proteins"/>
    <property type="match status" value="1"/>
</dbReference>
<protein>
    <submittedName>
        <fullName evidence="4">Exosome complex component CSL4</fullName>
    </submittedName>
</protein>
<dbReference type="PANTHER" id="PTHR12686">
    <property type="entry name" value="3'-5' EXORIBONUCLEASE CSL4-RELATED"/>
    <property type="match status" value="1"/>
</dbReference>
<keyword evidence="2" id="KW-0271">Exosome</keyword>